<evidence type="ECO:0000313" key="6">
    <source>
        <dbReference type="Proteomes" id="UP000054549"/>
    </source>
</evidence>
<sequence length="309" mass="34394">MSSHNQVIIVNQPWVKVGCTLGEGPVYDAETHKLHFVDIEENRVYHLDIATMHLSHEQFDEPITCIVKRRNQPGLACTTARGFAILERDSTVRYLHQPISSECLPYTRFNDGGCDSRGRFFAGTMYSAKRGVPGQLYRFDPESGECSVVDPGPFTDSNGLGWSPDERTFYFTDSLTNKIYAYDYEDGNLFNKRLHIDGISLGLPENTYPDGLCVDAEGYIWSARWGGSRVIRHDPEGKIDLEIVFPTVLNVTACCFGGANNDQLYVTTAHCCANGGDGSRQREYPDSGELFVVDLAGRYKGGRRCAFGG</sequence>
<accession>A0A0C2XMF2</accession>
<dbReference type="GO" id="GO:0019853">
    <property type="term" value="P:L-ascorbic acid biosynthetic process"/>
    <property type="evidence" value="ECO:0007669"/>
    <property type="project" value="TreeGrafter"/>
</dbReference>
<evidence type="ECO:0000256" key="3">
    <source>
        <dbReference type="PIRSR" id="PIRSR605511-2"/>
    </source>
</evidence>
<gene>
    <name evidence="5" type="ORF">M378DRAFT_183341</name>
</gene>
<dbReference type="Pfam" id="PF08450">
    <property type="entry name" value="SGL"/>
    <property type="match status" value="1"/>
</dbReference>
<organism evidence="5 6">
    <name type="scientific">Amanita muscaria (strain Koide BX008)</name>
    <dbReference type="NCBI Taxonomy" id="946122"/>
    <lineage>
        <taxon>Eukaryota</taxon>
        <taxon>Fungi</taxon>
        <taxon>Dikarya</taxon>
        <taxon>Basidiomycota</taxon>
        <taxon>Agaricomycotina</taxon>
        <taxon>Agaricomycetes</taxon>
        <taxon>Agaricomycetidae</taxon>
        <taxon>Agaricales</taxon>
        <taxon>Pluteineae</taxon>
        <taxon>Amanitaceae</taxon>
        <taxon>Amanita</taxon>
    </lineage>
</organism>
<comment type="similarity">
    <text evidence="1">Belongs to the SMP-30/CGR1 family.</text>
</comment>
<evidence type="ECO:0000256" key="1">
    <source>
        <dbReference type="ARBA" id="ARBA00008853"/>
    </source>
</evidence>
<dbReference type="InterPro" id="IPR013658">
    <property type="entry name" value="SGL"/>
</dbReference>
<keyword evidence="3" id="KW-0479">Metal-binding</keyword>
<dbReference type="STRING" id="946122.A0A0C2XMF2"/>
<dbReference type="PRINTS" id="PR01790">
    <property type="entry name" value="SMP30FAMILY"/>
</dbReference>
<dbReference type="PANTHER" id="PTHR10907">
    <property type="entry name" value="REGUCALCIN"/>
    <property type="match status" value="1"/>
</dbReference>
<dbReference type="HOGENOM" id="CLU_036110_3_2_1"/>
<feature type="domain" description="SMP-30/Gluconolactonase/LRE-like region" evidence="4">
    <location>
        <begin position="21"/>
        <end position="270"/>
    </location>
</feature>
<dbReference type="InParanoid" id="A0A0C2XMF2"/>
<feature type="binding site" evidence="3">
    <location>
        <position position="110"/>
    </location>
    <ligand>
        <name>substrate</name>
    </ligand>
</feature>
<name>A0A0C2XMF2_AMAMK</name>
<dbReference type="SUPFAM" id="SSF63829">
    <property type="entry name" value="Calcium-dependent phosphotriesterase"/>
    <property type="match status" value="1"/>
</dbReference>
<dbReference type="Gene3D" id="2.120.10.30">
    <property type="entry name" value="TolB, C-terminal domain"/>
    <property type="match status" value="1"/>
</dbReference>
<comment type="cofactor">
    <cofactor evidence="3">
        <name>Zn(2+)</name>
        <dbReference type="ChEBI" id="CHEBI:29105"/>
    </cofactor>
    <text evidence="3">Binds 1 divalent metal cation per subunit.</text>
</comment>
<dbReference type="OrthoDB" id="423498at2759"/>
<feature type="active site" description="Proton donor/acceptor" evidence="2">
    <location>
        <position position="210"/>
    </location>
</feature>
<dbReference type="PANTHER" id="PTHR10907:SF47">
    <property type="entry name" value="REGUCALCIN"/>
    <property type="match status" value="1"/>
</dbReference>
<dbReference type="InterPro" id="IPR005511">
    <property type="entry name" value="SMP-30"/>
</dbReference>
<dbReference type="Proteomes" id="UP000054549">
    <property type="component" value="Unassembled WGS sequence"/>
</dbReference>
<feature type="binding site" evidence="3">
    <location>
        <position position="108"/>
    </location>
    <ligand>
        <name>substrate</name>
    </ligand>
</feature>
<keyword evidence="6" id="KW-1185">Reference proteome</keyword>
<proteinExistence type="inferred from homology"/>
<feature type="binding site" evidence="3">
    <location>
        <position position="23"/>
    </location>
    <ligand>
        <name>a divalent metal cation</name>
        <dbReference type="ChEBI" id="CHEBI:60240"/>
    </ligand>
</feature>
<evidence type="ECO:0000256" key="2">
    <source>
        <dbReference type="PIRSR" id="PIRSR605511-1"/>
    </source>
</evidence>
<dbReference type="GO" id="GO:0004341">
    <property type="term" value="F:gluconolactonase activity"/>
    <property type="evidence" value="ECO:0007669"/>
    <property type="project" value="TreeGrafter"/>
</dbReference>
<dbReference type="EMBL" id="KN818223">
    <property type="protein sequence ID" value="KIL70746.1"/>
    <property type="molecule type" value="Genomic_DNA"/>
</dbReference>
<protein>
    <recommendedName>
        <fullName evidence="4">SMP-30/Gluconolactonase/LRE-like region domain-containing protein</fullName>
    </recommendedName>
</protein>
<dbReference type="AlphaFoldDB" id="A0A0C2XMF2"/>
<reference evidence="5 6" key="1">
    <citation type="submission" date="2014-04" db="EMBL/GenBank/DDBJ databases">
        <title>Evolutionary Origins and Diversification of the Mycorrhizal Mutualists.</title>
        <authorList>
            <consortium name="DOE Joint Genome Institute"/>
            <consortium name="Mycorrhizal Genomics Consortium"/>
            <person name="Kohler A."/>
            <person name="Kuo A."/>
            <person name="Nagy L.G."/>
            <person name="Floudas D."/>
            <person name="Copeland A."/>
            <person name="Barry K.W."/>
            <person name="Cichocki N."/>
            <person name="Veneault-Fourrey C."/>
            <person name="LaButti K."/>
            <person name="Lindquist E.A."/>
            <person name="Lipzen A."/>
            <person name="Lundell T."/>
            <person name="Morin E."/>
            <person name="Murat C."/>
            <person name="Riley R."/>
            <person name="Ohm R."/>
            <person name="Sun H."/>
            <person name="Tunlid A."/>
            <person name="Henrissat B."/>
            <person name="Grigoriev I.V."/>
            <person name="Hibbett D.S."/>
            <person name="Martin F."/>
        </authorList>
    </citation>
    <scope>NUCLEOTIDE SEQUENCE [LARGE SCALE GENOMIC DNA]</scope>
    <source>
        <strain evidence="5 6">Koide BX008</strain>
    </source>
</reference>
<evidence type="ECO:0000313" key="5">
    <source>
        <dbReference type="EMBL" id="KIL70746.1"/>
    </source>
</evidence>
<feature type="binding site" evidence="3">
    <location>
        <position position="158"/>
    </location>
    <ligand>
        <name>a divalent metal cation</name>
        <dbReference type="ChEBI" id="CHEBI:60240"/>
    </ligand>
</feature>
<dbReference type="GO" id="GO:0005509">
    <property type="term" value="F:calcium ion binding"/>
    <property type="evidence" value="ECO:0007669"/>
    <property type="project" value="TreeGrafter"/>
</dbReference>
<feature type="binding site" evidence="3">
    <location>
        <position position="210"/>
    </location>
    <ligand>
        <name>a divalent metal cation</name>
        <dbReference type="ChEBI" id="CHEBI:60240"/>
    </ligand>
</feature>
<dbReference type="InterPro" id="IPR011042">
    <property type="entry name" value="6-blade_b-propeller_TolB-like"/>
</dbReference>
<evidence type="ECO:0000259" key="4">
    <source>
        <dbReference type="Pfam" id="PF08450"/>
    </source>
</evidence>
<keyword evidence="3" id="KW-0862">Zinc</keyword>